<dbReference type="AlphaFoldDB" id="A0A0A8Y463"/>
<sequence length="16" mass="2047">MRDPKSIDLEHNWYDK</sequence>
<evidence type="ECO:0000313" key="1">
    <source>
        <dbReference type="EMBL" id="JAD20160.1"/>
    </source>
</evidence>
<organism evidence="1">
    <name type="scientific">Arundo donax</name>
    <name type="common">Giant reed</name>
    <name type="synonym">Donax arundinaceus</name>
    <dbReference type="NCBI Taxonomy" id="35708"/>
    <lineage>
        <taxon>Eukaryota</taxon>
        <taxon>Viridiplantae</taxon>
        <taxon>Streptophyta</taxon>
        <taxon>Embryophyta</taxon>
        <taxon>Tracheophyta</taxon>
        <taxon>Spermatophyta</taxon>
        <taxon>Magnoliopsida</taxon>
        <taxon>Liliopsida</taxon>
        <taxon>Poales</taxon>
        <taxon>Poaceae</taxon>
        <taxon>PACMAD clade</taxon>
        <taxon>Arundinoideae</taxon>
        <taxon>Arundineae</taxon>
        <taxon>Arundo</taxon>
    </lineage>
</organism>
<accession>A0A0A8Y463</accession>
<dbReference type="EMBL" id="GBRH01277735">
    <property type="protein sequence ID" value="JAD20160.1"/>
    <property type="molecule type" value="Transcribed_RNA"/>
</dbReference>
<proteinExistence type="predicted"/>
<reference evidence="1" key="2">
    <citation type="journal article" date="2015" name="Data Brief">
        <title>Shoot transcriptome of the giant reed, Arundo donax.</title>
        <authorList>
            <person name="Barrero R.A."/>
            <person name="Guerrero F.D."/>
            <person name="Moolhuijzen P."/>
            <person name="Goolsby J.A."/>
            <person name="Tidwell J."/>
            <person name="Bellgard S.E."/>
            <person name="Bellgard M.I."/>
        </authorList>
    </citation>
    <scope>NUCLEOTIDE SEQUENCE</scope>
    <source>
        <tissue evidence="1">Shoot tissue taken approximately 20 cm above the soil surface</tissue>
    </source>
</reference>
<reference evidence="1" key="1">
    <citation type="submission" date="2014-09" db="EMBL/GenBank/DDBJ databases">
        <authorList>
            <person name="Magalhaes I.L.F."/>
            <person name="Oliveira U."/>
            <person name="Santos F.R."/>
            <person name="Vidigal T.H.D.A."/>
            <person name="Brescovit A.D."/>
            <person name="Santos A.J."/>
        </authorList>
    </citation>
    <scope>NUCLEOTIDE SEQUENCE</scope>
    <source>
        <tissue evidence="1">Shoot tissue taken approximately 20 cm above the soil surface</tissue>
    </source>
</reference>
<name>A0A0A8Y463_ARUDO</name>
<protein>
    <submittedName>
        <fullName evidence="1">Uncharacterized protein</fullName>
    </submittedName>
</protein>